<organism evidence="8">
    <name type="scientific">Menopon gallinae</name>
    <name type="common">poultry shaft louse</name>
    <dbReference type="NCBI Taxonomy" id="328185"/>
    <lineage>
        <taxon>Eukaryota</taxon>
        <taxon>Metazoa</taxon>
        <taxon>Ecdysozoa</taxon>
        <taxon>Arthropoda</taxon>
        <taxon>Hexapoda</taxon>
        <taxon>Insecta</taxon>
        <taxon>Pterygota</taxon>
        <taxon>Neoptera</taxon>
        <taxon>Paraneoptera</taxon>
        <taxon>Psocodea</taxon>
        <taxon>Troctomorpha</taxon>
        <taxon>Phthiraptera</taxon>
        <taxon>Amblycera</taxon>
        <taxon>Menoponidae</taxon>
        <taxon>Menopon</taxon>
    </lineage>
</organism>
<evidence type="ECO:0000256" key="1">
    <source>
        <dbReference type="ARBA" id="ARBA00004123"/>
    </source>
</evidence>
<dbReference type="GO" id="GO:0003723">
    <property type="term" value="F:RNA binding"/>
    <property type="evidence" value="ECO:0007669"/>
    <property type="project" value="TreeGrafter"/>
</dbReference>
<protein>
    <submittedName>
        <fullName evidence="8">Uncharacterized protein</fullName>
    </submittedName>
</protein>
<feature type="compositionally biased region" description="Polar residues" evidence="5">
    <location>
        <begin position="212"/>
        <end position="230"/>
    </location>
</feature>
<dbReference type="SUPFAM" id="SSF49899">
    <property type="entry name" value="Concanavalin A-like lectins/glucanases"/>
    <property type="match status" value="1"/>
</dbReference>
<dbReference type="Gene3D" id="1.10.720.30">
    <property type="entry name" value="SAP domain"/>
    <property type="match status" value="1"/>
</dbReference>
<dbReference type="Pfam" id="PF13671">
    <property type="entry name" value="AAA_33"/>
    <property type="match status" value="1"/>
</dbReference>
<dbReference type="SMART" id="SM00513">
    <property type="entry name" value="SAP"/>
    <property type="match status" value="1"/>
</dbReference>
<feature type="compositionally biased region" description="Polar residues" evidence="5">
    <location>
        <begin position="129"/>
        <end position="138"/>
    </location>
</feature>
<evidence type="ECO:0000256" key="5">
    <source>
        <dbReference type="SAM" id="MobiDB-lite"/>
    </source>
</evidence>
<dbReference type="InterPro" id="IPR003034">
    <property type="entry name" value="SAP_dom"/>
</dbReference>
<feature type="region of interest" description="Disordered" evidence="5">
    <location>
        <begin position="39"/>
        <end position="241"/>
    </location>
</feature>
<evidence type="ECO:0000256" key="2">
    <source>
        <dbReference type="ARBA" id="ARBA00022481"/>
    </source>
</evidence>
<gene>
    <name evidence="8" type="ORF">PYX00_006219</name>
</gene>
<dbReference type="InterPro" id="IPR027417">
    <property type="entry name" value="P-loop_NTPase"/>
</dbReference>
<reference evidence="8" key="1">
    <citation type="journal article" date="2024" name="Gigascience">
        <title>Chromosome-level genome of the poultry shaft louse Menopon gallinae provides insight into the host-switching and adaptive evolution of parasitic lice.</title>
        <authorList>
            <person name="Xu Y."/>
            <person name="Ma L."/>
            <person name="Liu S."/>
            <person name="Liang Y."/>
            <person name="Liu Q."/>
            <person name="He Z."/>
            <person name="Tian L."/>
            <person name="Duan Y."/>
            <person name="Cai W."/>
            <person name="Li H."/>
            <person name="Song F."/>
        </authorList>
    </citation>
    <scope>NUCLEOTIDE SEQUENCE</scope>
    <source>
        <strain evidence="8">Cailab_2023a</strain>
    </source>
</reference>
<dbReference type="GO" id="GO:0000380">
    <property type="term" value="P:alternative mRNA splicing, via spliceosome"/>
    <property type="evidence" value="ECO:0007669"/>
    <property type="project" value="TreeGrafter"/>
</dbReference>
<feature type="compositionally biased region" description="Basic and acidic residues" evidence="5">
    <location>
        <begin position="328"/>
        <end position="384"/>
    </location>
</feature>
<dbReference type="SMART" id="SM00449">
    <property type="entry name" value="SPRY"/>
    <property type="match status" value="1"/>
</dbReference>
<dbReference type="GO" id="GO:0005634">
    <property type="term" value="C:nucleus"/>
    <property type="evidence" value="ECO:0007669"/>
    <property type="project" value="UniProtKB-SubCell"/>
</dbReference>
<proteinExistence type="predicted"/>
<dbReference type="InterPro" id="IPR043136">
    <property type="entry name" value="B30.2/SPRY_sf"/>
</dbReference>
<dbReference type="InterPro" id="IPR013320">
    <property type="entry name" value="ConA-like_dom_sf"/>
</dbReference>
<keyword evidence="2" id="KW-0488">Methylation</keyword>
<dbReference type="Pfam" id="PF00622">
    <property type="entry name" value="SPRY"/>
    <property type="match status" value="1"/>
</dbReference>
<evidence type="ECO:0000259" key="6">
    <source>
        <dbReference type="PROSITE" id="PS50188"/>
    </source>
</evidence>
<feature type="domain" description="SAP" evidence="7">
    <location>
        <begin position="4"/>
        <end position="38"/>
    </location>
</feature>
<dbReference type="PROSITE" id="PS50800">
    <property type="entry name" value="SAP"/>
    <property type="match status" value="1"/>
</dbReference>
<evidence type="ECO:0000256" key="3">
    <source>
        <dbReference type="ARBA" id="ARBA00022553"/>
    </source>
</evidence>
<keyword evidence="3" id="KW-0597">Phosphoprotein</keyword>
<dbReference type="Pfam" id="PF02037">
    <property type="entry name" value="SAP"/>
    <property type="match status" value="1"/>
</dbReference>
<name>A0AAW2HUD6_9NEOP</name>
<dbReference type="Gene3D" id="3.40.50.300">
    <property type="entry name" value="P-loop containing nucleotide triphosphate hydrolases"/>
    <property type="match status" value="1"/>
</dbReference>
<evidence type="ECO:0000313" key="8">
    <source>
        <dbReference type="EMBL" id="KAL0273582.1"/>
    </source>
</evidence>
<feature type="compositionally biased region" description="Low complexity" evidence="5">
    <location>
        <begin position="83"/>
        <end position="92"/>
    </location>
</feature>
<dbReference type="AlphaFoldDB" id="A0AAW2HUD6"/>
<feature type="domain" description="B30.2/SPRY" evidence="6">
    <location>
        <begin position="363"/>
        <end position="570"/>
    </location>
</feature>
<dbReference type="Gene3D" id="2.60.120.920">
    <property type="match status" value="1"/>
</dbReference>
<evidence type="ECO:0000259" key="7">
    <source>
        <dbReference type="PROSITE" id="PS50800"/>
    </source>
</evidence>
<dbReference type="CDD" id="cd12884">
    <property type="entry name" value="SPRY_hnRNP"/>
    <property type="match status" value="1"/>
</dbReference>
<dbReference type="InterPro" id="IPR035778">
    <property type="entry name" value="SPRY_hnRNP_U"/>
</dbReference>
<feature type="compositionally biased region" description="Basic and acidic residues" evidence="5">
    <location>
        <begin position="298"/>
        <end position="318"/>
    </location>
</feature>
<sequence length="696" mass="79107">MMDPAKLKVVELRAELGKRGLDQRGVKAVLVARLQEALEAEEREEEEEQGEEEVPSEHGEEIQEINDSNEQTKTDSICHDETSAQSTQSSEQDISHQEEDSSQFVPYQEESESKLISEVNEDSVAKSMGENSEVSSELPTADDESTQHVDHIEPRCAEETSGDSSRFSAMRAASQPHAVSQAESEPDVSKQDEEVKGNYKGYEEFSDYLVQEDSSSKNNFEDQSMDTWHQTGEEESDRSFKLQDSSLHLDDSNAQDALETRAKSSDTEDVKPDIKDLKVEKEGESAIEMQTECIKPPGTEDRDETAPVRDIKEEKDEPYTIDSTTTDQEMKEELNRDDDRRPKTERKDDERERKNRWDDNRQNDRKRQRSPSEKRRTSPPRKPDDEPDCDENAVLLSWYDSDLHMQINKENFSAASVITHSGFGYVWAGARATFGFEKGKVYFEAKITENLKVPYLEDEVNPNVLRVGWSVQSLSLQLGEDPLSYGFGATGKKSTKCQFQDYGKPFVVNDVVGCYLDMDSNKIEISFTINGENQGVAYSIDHEELKGQPLFPHVLTKNCNFEVNFGDKDPWYTPLPGYTNVGKVPLEDRISGPKRLKKREDCEVIMMVGLPGCGKTTWATKYAQEHKEKMYNILGTNLLIDKMKVMGMPRIRNYAGRWEGLIAKCTKCLNVLLEIGAYRRRNYIIDQVGSLQELTT</sequence>
<feature type="compositionally biased region" description="Basic and acidic residues" evidence="5">
    <location>
        <begin position="145"/>
        <end position="158"/>
    </location>
</feature>
<dbReference type="PANTHER" id="PTHR12381:SF56">
    <property type="entry name" value="B30.2_SPRY DOMAIN-CONTAINING PROTEIN-RELATED"/>
    <property type="match status" value="1"/>
</dbReference>
<dbReference type="PANTHER" id="PTHR12381">
    <property type="entry name" value="HETEROGENEOUS NUCLEAR RIBONUCLEOPROTEIN U FAMILY MEMBER"/>
    <property type="match status" value="1"/>
</dbReference>
<feature type="compositionally biased region" description="Basic and acidic residues" evidence="5">
    <location>
        <begin position="258"/>
        <end position="284"/>
    </location>
</feature>
<accession>A0AAW2HUD6</accession>
<feature type="compositionally biased region" description="Acidic residues" evidence="5">
    <location>
        <begin position="39"/>
        <end position="54"/>
    </location>
</feature>
<feature type="compositionally biased region" description="Basic and acidic residues" evidence="5">
    <location>
        <begin position="187"/>
        <end position="203"/>
    </location>
</feature>
<comment type="caution">
    <text evidence="8">The sequence shown here is derived from an EMBL/GenBank/DDBJ whole genome shotgun (WGS) entry which is preliminary data.</text>
</comment>
<keyword evidence="4" id="KW-0539">Nucleus</keyword>
<dbReference type="SUPFAM" id="SSF68906">
    <property type="entry name" value="SAP domain"/>
    <property type="match status" value="1"/>
</dbReference>
<dbReference type="InterPro" id="IPR001870">
    <property type="entry name" value="B30.2/SPRY"/>
</dbReference>
<comment type="subcellular location">
    <subcellularLocation>
        <location evidence="1">Nucleus</location>
    </subcellularLocation>
</comment>
<dbReference type="InterPro" id="IPR036361">
    <property type="entry name" value="SAP_dom_sf"/>
</dbReference>
<dbReference type="SUPFAM" id="SSF52540">
    <property type="entry name" value="P-loop containing nucleoside triphosphate hydrolases"/>
    <property type="match status" value="2"/>
</dbReference>
<feature type="region of interest" description="Disordered" evidence="5">
    <location>
        <begin position="258"/>
        <end position="390"/>
    </location>
</feature>
<dbReference type="InterPro" id="IPR003877">
    <property type="entry name" value="SPRY_dom"/>
</dbReference>
<dbReference type="EMBL" id="JARGDH010000003">
    <property type="protein sequence ID" value="KAL0273582.1"/>
    <property type="molecule type" value="Genomic_DNA"/>
</dbReference>
<feature type="compositionally biased region" description="Basic and acidic residues" evidence="5">
    <location>
        <begin position="70"/>
        <end position="82"/>
    </location>
</feature>
<dbReference type="PROSITE" id="PS50188">
    <property type="entry name" value="B302_SPRY"/>
    <property type="match status" value="1"/>
</dbReference>
<evidence type="ECO:0000256" key="4">
    <source>
        <dbReference type="ARBA" id="ARBA00023242"/>
    </source>
</evidence>